<evidence type="ECO:0000313" key="4">
    <source>
        <dbReference type="EMBL" id="QDU95358.1"/>
    </source>
</evidence>
<feature type="region of interest" description="Disordered" evidence="2">
    <location>
        <begin position="860"/>
        <end position="881"/>
    </location>
</feature>
<dbReference type="Gene3D" id="3.40.50.300">
    <property type="entry name" value="P-loop containing nucleotide triphosphate hydrolases"/>
    <property type="match status" value="2"/>
</dbReference>
<sequence>MKIQRLDLTAYGHFDDLSLDLSAGSQGLHVVFGPNEAGKSTSLRALTCFLYGFESKISDDFRHDSKKLRVGGLLQAADGQTLEAIRRRGNKNTLRAPDDSTILDEQSLRTMLQGVDRDEFSHRFGIGYEELTQGGKLISEGGGELGKILFAAAAGLGDLGRIQKELQKGAEDHFKPAGRNPPVNAALKELSDAKEKVREHQQSYEKWKRLEDALKQAREQTRRLNEQHDAKSSEATRCQRIEKALPIIGQRRLVLEQLKPLAQAPRLREGFAEQHAQALIEQRHAAAAIEQAVKKLDDLQSQYEACFVEDTILHSEAAIANAQKRRAVIREAEEDKVELQRRQKLLQDQAAEILRQWGRSPDELQQKETLRLSKAELIRIRELGAEKEVLRINAESTRQRCEELQQSISDLEPRLESASAPIDVTALKQAKRRVEKHGQLESQLASAEKAARAAAAQAASALRKLGMWEGTLEAAALLTPPSLETVDRFEKEWTACAHALEKLQSDLADVDKEIVSLQANLADPSQNDAPTEDDLQVARRLRDHGWSLIRASRLQQPVDADEVAAFQAQFSPAASLEQAFETAVLAADETADRLRREANQVAAKMHQVEQLKQKNSRRESLAAKLDAARQRQADLEKDWREAWQPTGVAPLTPTEMRAWLARRHTVETCSDDLERSHQAVADLRTLLDHCREELLDALTQGGFTAKQARLEDLLEAAQQTIDSAEESARQRKAWQTRLEAEQAQVQPAATAQSTAAQAWADWQTAWSEAMQRIKLPAEASTQQANTVLDLHSEFFATIKEADDLQLRIKAIESNTTQFAESIAQLVSQAAPDLAGAEADAAALQLGKRLEKARLAHQRRLDLSNSQRDQEETLEEARSAARRQQETLAALCQEAGCTAPEDLPQIESQASQRQRLEADLAKLNERLADHAAGADLEAFTAEALREDPDQLPGRIRDLLTAMKQIDVQRDEANQEIGKKDTELRTMSGGDAAAAAEENVHLAAAQVRSEAETYARLRFASVILQAAIERYRQQNQDPILSRASTAFAELTLGAFEELRTDLTESSQIVLLGVRASDKENVPIEGMSDGARDQLYLALRIASLEHYLDQHPPLPFIVDDILLTFDNQRAKAALRLLGKLSARTQIIFFTHHQHLVDLAQSELSSDVLFVHQLDRNGAVKPQSTLF</sequence>
<dbReference type="KEGG" id="lcre:Pla8534_31730"/>
<dbReference type="OrthoDB" id="9764467at2"/>
<reference evidence="4 5" key="1">
    <citation type="submission" date="2019-02" db="EMBL/GenBank/DDBJ databases">
        <title>Deep-cultivation of Planctomycetes and their phenomic and genomic characterization uncovers novel biology.</title>
        <authorList>
            <person name="Wiegand S."/>
            <person name="Jogler M."/>
            <person name="Boedeker C."/>
            <person name="Pinto D."/>
            <person name="Vollmers J."/>
            <person name="Rivas-Marin E."/>
            <person name="Kohn T."/>
            <person name="Peeters S.H."/>
            <person name="Heuer A."/>
            <person name="Rast P."/>
            <person name="Oberbeckmann S."/>
            <person name="Bunk B."/>
            <person name="Jeske O."/>
            <person name="Meyerdierks A."/>
            <person name="Storesund J.E."/>
            <person name="Kallscheuer N."/>
            <person name="Luecker S."/>
            <person name="Lage O.M."/>
            <person name="Pohl T."/>
            <person name="Merkel B.J."/>
            <person name="Hornburger P."/>
            <person name="Mueller R.-W."/>
            <person name="Bruemmer F."/>
            <person name="Labrenz M."/>
            <person name="Spormann A.M."/>
            <person name="Op den Camp H."/>
            <person name="Overmann J."/>
            <person name="Amann R."/>
            <person name="Jetten M.S.M."/>
            <person name="Mascher T."/>
            <person name="Medema M.H."/>
            <person name="Devos D.P."/>
            <person name="Kaster A.-K."/>
            <person name="Ovreas L."/>
            <person name="Rohde M."/>
            <person name="Galperin M.Y."/>
            <person name="Jogler C."/>
        </authorList>
    </citation>
    <scope>NUCLEOTIDE SEQUENCE [LARGE SCALE GENOMIC DNA]</scope>
    <source>
        <strain evidence="4 5">Pla85_3_4</strain>
    </source>
</reference>
<feature type="coiled-coil region" evidence="1">
    <location>
        <begin position="437"/>
        <end position="464"/>
    </location>
</feature>
<dbReference type="AlphaFoldDB" id="A0A518DU57"/>
<organism evidence="4 5">
    <name type="scientific">Lignipirellula cremea</name>
    <dbReference type="NCBI Taxonomy" id="2528010"/>
    <lineage>
        <taxon>Bacteria</taxon>
        <taxon>Pseudomonadati</taxon>
        <taxon>Planctomycetota</taxon>
        <taxon>Planctomycetia</taxon>
        <taxon>Pirellulales</taxon>
        <taxon>Pirellulaceae</taxon>
        <taxon>Lignipirellula</taxon>
    </lineage>
</organism>
<gene>
    <name evidence="4" type="ORF">Pla8534_31730</name>
</gene>
<dbReference type="SUPFAM" id="SSF52540">
    <property type="entry name" value="P-loop containing nucleoside triphosphate hydrolases"/>
    <property type="match status" value="1"/>
</dbReference>
<dbReference type="InterPro" id="IPR038734">
    <property type="entry name" value="YhaN_AAA"/>
</dbReference>
<evidence type="ECO:0000313" key="5">
    <source>
        <dbReference type="Proteomes" id="UP000317648"/>
    </source>
</evidence>
<evidence type="ECO:0000256" key="1">
    <source>
        <dbReference type="SAM" id="Coils"/>
    </source>
</evidence>
<feature type="coiled-coil region" evidence="1">
    <location>
        <begin position="183"/>
        <end position="234"/>
    </location>
</feature>
<keyword evidence="1" id="KW-0175">Coiled coil</keyword>
<evidence type="ECO:0000259" key="3">
    <source>
        <dbReference type="Pfam" id="PF13514"/>
    </source>
</evidence>
<feature type="coiled-coil region" evidence="1">
    <location>
        <begin position="282"/>
        <end position="356"/>
    </location>
</feature>
<keyword evidence="5" id="KW-1185">Reference proteome</keyword>
<name>A0A518DU57_9BACT</name>
<accession>A0A518DU57</accession>
<evidence type="ECO:0000256" key="2">
    <source>
        <dbReference type="SAM" id="MobiDB-lite"/>
    </source>
</evidence>
<dbReference type="PANTHER" id="PTHR41259">
    <property type="entry name" value="DOUBLE-STRAND BREAK REPAIR RAD50 ATPASE, PUTATIVE-RELATED"/>
    <property type="match status" value="1"/>
</dbReference>
<feature type="coiled-coil region" evidence="1">
    <location>
        <begin position="380"/>
        <end position="407"/>
    </location>
</feature>
<dbReference type="Proteomes" id="UP000317648">
    <property type="component" value="Chromosome"/>
</dbReference>
<protein>
    <recommendedName>
        <fullName evidence="3">YhaN AAA domain-containing protein</fullName>
    </recommendedName>
</protein>
<feature type="coiled-coil region" evidence="1">
    <location>
        <begin position="707"/>
        <end position="744"/>
    </location>
</feature>
<dbReference type="Pfam" id="PF13514">
    <property type="entry name" value="AAA_27"/>
    <property type="match status" value="1"/>
</dbReference>
<dbReference type="EMBL" id="CP036433">
    <property type="protein sequence ID" value="QDU95358.1"/>
    <property type="molecule type" value="Genomic_DNA"/>
</dbReference>
<dbReference type="RefSeq" id="WP_145054110.1">
    <property type="nucleotide sequence ID" value="NZ_CP036433.1"/>
</dbReference>
<proteinExistence type="predicted"/>
<dbReference type="InterPro" id="IPR027417">
    <property type="entry name" value="P-loop_NTPase"/>
</dbReference>
<feature type="coiled-coil region" evidence="1">
    <location>
        <begin position="591"/>
        <end position="638"/>
    </location>
</feature>
<feature type="domain" description="YhaN AAA" evidence="3">
    <location>
        <begin position="1"/>
        <end position="207"/>
    </location>
</feature>
<dbReference type="PANTHER" id="PTHR41259:SF1">
    <property type="entry name" value="DOUBLE-STRAND BREAK REPAIR RAD50 ATPASE, PUTATIVE-RELATED"/>
    <property type="match status" value="1"/>
</dbReference>